<feature type="compositionally biased region" description="Basic residues" evidence="18">
    <location>
        <begin position="352"/>
        <end position="361"/>
    </location>
</feature>
<dbReference type="Pfam" id="PF05965">
    <property type="entry name" value="FYRC"/>
    <property type="match status" value="1"/>
</dbReference>
<evidence type="ECO:0000256" key="11">
    <source>
        <dbReference type="ARBA" id="ARBA00023015"/>
    </source>
</evidence>
<dbReference type="GO" id="GO:0003713">
    <property type="term" value="F:transcription coactivator activity"/>
    <property type="evidence" value="ECO:0007669"/>
    <property type="project" value="TreeGrafter"/>
</dbReference>
<dbReference type="SMART" id="SM00541">
    <property type="entry name" value="FYRN"/>
    <property type="match status" value="1"/>
</dbReference>
<dbReference type="Gene3D" id="3.30.40.10">
    <property type="entry name" value="Zinc/RING finger domain, C3HC4 (zinc finger)"/>
    <property type="match status" value="5"/>
</dbReference>
<dbReference type="Gene3D" id="3.30.160.360">
    <property type="match status" value="1"/>
</dbReference>
<feature type="region of interest" description="Disordered" evidence="18">
    <location>
        <begin position="264"/>
        <end position="398"/>
    </location>
</feature>
<dbReference type="OrthoDB" id="308383at2759"/>
<feature type="domain" description="PHD-type" evidence="20">
    <location>
        <begin position="1147"/>
        <end position="1205"/>
    </location>
</feature>
<feature type="domain" description="Bromo" evidence="19">
    <location>
        <begin position="921"/>
        <end position="993"/>
    </location>
</feature>
<dbReference type="GO" id="GO:0042800">
    <property type="term" value="F:histone H3K4 methyltransferase activity"/>
    <property type="evidence" value="ECO:0007669"/>
    <property type="project" value="TreeGrafter"/>
</dbReference>
<keyword evidence="15" id="KW-0539">Nucleus</keyword>
<feature type="domain" description="PHD-type" evidence="20">
    <location>
        <begin position="1202"/>
        <end position="1252"/>
    </location>
</feature>
<evidence type="ECO:0000259" key="22">
    <source>
        <dbReference type="PROSITE" id="PS50868"/>
    </source>
</evidence>
<dbReference type="PROSITE" id="PS51805">
    <property type="entry name" value="EPHD"/>
    <property type="match status" value="1"/>
</dbReference>
<dbReference type="InterPro" id="IPR003888">
    <property type="entry name" value="FYrich_N"/>
</dbReference>
<dbReference type="RefSeq" id="XP_008606475.1">
    <property type="nucleotide sequence ID" value="XM_008608253.1"/>
</dbReference>
<dbReference type="PANTHER" id="PTHR45888">
    <property type="entry name" value="HL01030P-RELATED"/>
    <property type="match status" value="1"/>
</dbReference>
<dbReference type="Pfam" id="PF00628">
    <property type="entry name" value="PHD"/>
    <property type="match status" value="3"/>
</dbReference>
<evidence type="ECO:0000256" key="9">
    <source>
        <dbReference type="ARBA" id="ARBA00022833"/>
    </source>
</evidence>
<organism evidence="24 25">
    <name type="scientific">Saprolegnia diclina (strain VS20)</name>
    <dbReference type="NCBI Taxonomy" id="1156394"/>
    <lineage>
        <taxon>Eukaryota</taxon>
        <taxon>Sar</taxon>
        <taxon>Stramenopiles</taxon>
        <taxon>Oomycota</taxon>
        <taxon>Saprolegniomycetes</taxon>
        <taxon>Saprolegniales</taxon>
        <taxon>Saprolegniaceae</taxon>
        <taxon>Saprolegnia</taxon>
    </lineage>
</organism>
<dbReference type="InterPro" id="IPR036427">
    <property type="entry name" value="Bromodomain-like_sf"/>
</dbReference>
<keyword evidence="9" id="KW-0862">Zinc</keyword>
<keyword evidence="7" id="KW-0677">Repeat</keyword>
<dbReference type="InterPro" id="IPR011011">
    <property type="entry name" value="Znf_FYVE_PHD"/>
</dbReference>
<keyword evidence="10" id="KW-0156">Chromatin regulator</keyword>
<feature type="domain" description="PHD-type" evidence="23">
    <location>
        <begin position="1651"/>
        <end position="1769"/>
    </location>
</feature>
<evidence type="ECO:0000259" key="23">
    <source>
        <dbReference type="PROSITE" id="PS51805"/>
    </source>
</evidence>
<dbReference type="Gene3D" id="1.20.920.10">
    <property type="entry name" value="Bromodomain-like"/>
    <property type="match status" value="1"/>
</dbReference>
<dbReference type="InterPro" id="IPR019786">
    <property type="entry name" value="Zinc_finger_PHD-type_CS"/>
</dbReference>
<protein>
    <recommendedName>
        <fullName evidence="26">Histone-lysine N-methyltransferase</fullName>
    </recommendedName>
</protein>
<evidence type="ECO:0000259" key="21">
    <source>
        <dbReference type="PROSITE" id="PS50280"/>
    </source>
</evidence>
<dbReference type="GO" id="GO:0045944">
    <property type="term" value="P:positive regulation of transcription by RNA polymerase II"/>
    <property type="evidence" value="ECO:0007669"/>
    <property type="project" value="TreeGrafter"/>
</dbReference>
<dbReference type="SMART" id="SM00297">
    <property type="entry name" value="BROMO"/>
    <property type="match status" value="1"/>
</dbReference>
<sequence length="2257" mass="249463">MQRSCDECHRVVADGADDEWRCSACRGTFHAPCVRNKRRTKTSWTCSGCSGRLKPERGLLLAETVKKIIEDGDNNDEEADELWDRMQGAPVQDDASSPSDTDEMAAESVATKATSPSLLSTGSLGASPLEQSESDDLPMSTDGVCSSCGLTTIPEMHIMKCCACLVSTAHTLCLPSVSKGRWQCPSCFENERDKAPRRGSRQRGGRADHIIIPLDEPLDDAMVVLCDSCSGEFSMAHLDMRVVPSGQWFCVHCDVTHHTSAIESDEMDDNAAKSRPRKAPKPALKPDEIIDLALDDDSDSTTKAAKTSRKRKRDASPSSGDGLKRDNSRTAPPQPTTSKSGKRFPKESKASPKPKKPRKGSGSRGSTPRASPHVSDDEPDDEDEEGAADASLDSVSRQPLRIVIPEPLTERMKRIDDAKQLKTLHQYVGRRVLIRHQDDAPWSIGDVMALDLHRLLFRVNFCDATTQWLPLHSLPVAVGTNTNVFLHLERQWWPAQKMVLNDPAKLLFGAAKEEADALVLLYTSAGDDETRVVWCPLSSLRSFDKWLATDAADAYREDVAWQSAVNTAHGANDRFVAIVQDARDGLAREIQKHFVGADWVGKRVGIVDYATQTTLVGRITRMDKVPGNGDNYWFETEEGSSVVVSPPTPATTEGVRSTAWTWQCHLSYTDLSMQWYLDADAVLQLQTSGSDDPGLDVNVPPTNEDAPTCATCLFPLQSASVIACSACAITTHKACISPPYERFPVLDKDGTELVGDLEIPYVCASCRSCDGCGASDVDAWQLFETKLARLYLCAKCSIEYAAQQYCPVCHKLHGRDGFCADVLQCTSCELWAHSACEPDQDPMYHATPAESEILDFSVGAIEPSDVCPDDIGTDKLKRKWLDDRLARALSFKPKYDPRTMAKYECASCRQLRLYKLLHALRAEDKFGIFSEPVTVEIAPTYFDIIKSPMDLSTMARQLKERAYVHGLGADFRDHFELLCLNAVTFNSKERDYLVWREAWRFYNAGARLLRQLLPSVLLVPNGKFSENIAAAAKRQLPNNSTLITKDESGVPTSTGGAGPTLANAMLAKTKTDDGLGTPTDSPLHVPSPSIGSEEEVDVAASGPTTDVGRLDLFKLPTELGIVPKPYSCVASVVATQSLAQAHALAWCDACAVCCSTGVSEKFVFCIDCGEAYHQFCLHPPLDVSNNPAKQTKLQAFWRCPNCKLCELCGTNKDEAKLLVCDVCERGCHTFCLRPKLRDVPSTGFVCGNCVECETCHEIQDSASWSPSVSCCIGCMDDSARDSLLGAPRKPRSRGGSDNNTCPGCQKRWSESETLIQCDGCQSWGHPACDNITEETLASLTDESEYYCPHCRKKQRKHLRAFRQAWGLQLNIALIQEKRQEITLAWESQQSLRQTLRQYDHWRNYAPLYLYILRCGEDCLKALSGRRISFLVEPPSTGFSESMIPIALRQAASRYIRFKRYSRGPRAAARRELRKKQQFFTVDGVASTPSAIAHIVSEAVGAASFLACCTWLYGTKRVSLFTAGLLASHDIPARLSDALVDRSAVSIDAEVAAITNEYARRKQQTTKPHVDEVPPLPDAPVSPSVIEILDDVDTGSDASAEIETKTAVAEITPKPMRVPEMPVHTALAKMTFAPPLRDWGDWSSTLGAFTDPRVCGLCRESGDDPAFAGRLVFADFDQWVHVNCISWSSEVYEDSYGVLKMCQKARFRGRTYRCAVCLLSGATIGCHGLRCQLNYHLHCATPHLTFTTENQAFCADHWRVHVQKTHSKKRKRDDDVAARKKLKTATTGCEATDGESMLACDVTACLNDLVDHVVATATLETPTPGVEPLRFLMCEQEATSGKSKKLSKTQLAKGVCYRIGALTVHALGAIEVGNDACHTVSTLYPIGYRSTRIFWSAVTVQTRCLYECDILLSPTKTPLFRITPSDNKDNPIFGVSPNDAMNQLRSRLLALYETQRVFSVGWNPFLRRTSWFSYGLVGDHFFGLTVPVVGAALEALPMAPTCALYDPVANPLPYVFCHVLPSEATFDEARTDLKRLRSMREHAKQSSGSIRTDGYLGWQQSKAIKPSTKKKSRTVGLSKHADEPIAANSNNANKPSVDLEQLPIAMQYRELRKRPFDERLEVRKSRIHGYGLFVKEKIAEGKMIVEYQGQAIRQKVADCREKRYEEMGIGSCYMFRLDADTIVDATRTGNLARFINHSCNPKANARIITIDGNEKKIIIFAKQTLHVGDEVTYDYKFPIEDEAIKCDCGAVNCIGRMN</sequence>
<feature type="compositionally biased region" description="Acidic residues" evidence="18">
    <location>
        <begin position="289"/>
        <end position="299"/>
    </location>
</feature>
<dbReference type="GO" id="GO:0032259">
    <property type="term" value="P:methylation"/>
    <property type="evidence" value="ECO:0007669"/>
    <property type="project" value="UniProtKB-KW"/>
</dbReference>
<evidence type="ECO:0000256" key="16">
    <source>
        <dbReference type="PROSITE-ProRule" id="PRU00035"/>
    </source>
</evidence>
<evidence type="ECO:0000256" key="10">
    <source>
        <dbReference type="ARBA" id="ARBA00022853"/>
    </source>
</evidence>
<keyword evidence="25" id="KW-1185">Reference proteome</keyword>
<dbReference type="PROSITE" id="PS50014">
    <property type="entry name" value="BROMODOMAIN_2"/>
    <property type="match status" value="1"/>
</dbReference>
<feature type="domain" description="SET" evidence="21">
    <location>
        <begin position="2117"/>
        <end position="2235"/>
    </location>
</feature>
<proteinExistence type="predicted"/>
<feature type="compositionally biased region" description="Low complexity" evidence="18">
    <location>
        <begin position="113"/>
        <end position="129"/>
    </location>
</feature>
<feature type="region of interest" description="Disordered" evidence="18">
    <location>
        <begin position="2064"/>
        <end position="2093"/>
    </location>
</feature>
<dbReference type="InterPro" id="IPR003889">
    <property type="entry name" value="FYrich_C"/>
</dbReference>
<dbReference type="SUPFAM" id="SSF57903">
    <property type="entry name" value="FYVE/PHD zinc finger"/>
    <property type="match status" value="5"/>
</dbReference>
<dbReference type="GeneID" id="19943388"/>
<dbReference type="Pfam" id="PF00856">
    <property type="entry name" value="SET"/>
    <property type="match status" value="1"/>
</dbReference>
<evidence type="ECO:0000313" key="24">
    <source>
        <dbReference type="EMBL" id="EQC40001.1"/>
    </source>
</evidence>
<dbReference type="InterPro" id="IPR001965">
    <property type="entry name" value="Znf_PHD"/>
</dbReference>
<evidence type="ECO:0000256" key="8">
    <source>
        <dbReference type="ARBA" id="ARBA00022771"/>
    </source>
</evidence>
<evidence type="ECO:0000256" key="1">
    <source>
        <dbReference type="ARBA" id="ARBA00004123"/>
    </source>
</evidence>
<dbReference type="InterPro" id="IPR001487">
    <property type="entry name" value="Bromodomain"/>
</dbReference>
<dbReference type="GO" id="GO:0003677">
    <property type="term" value="F:DNA binding"/>
    <property type="evidence" value="ECO:0007669"/>
    <property type="project" value="UniProtKB-KW"/>
</dbReference>
<evidence type="ECO:0000256" key="17">
    <source>
        <dbReference type="PROSITE-ProRule" id="PRU00146"/>
    </source>
</evidence>
<dbReference type="PROSITE" id="PS51542">
    <property type="entry name" value="FYRN"/>
    <property type="match status" value="1"/>
</dbReference>
<dbReference type="InterPro" id="IPR001214">
    <property type="entry name" value="SET_dom"/>
</dbReference>
<dbReference type="eggNOG" id="KOG1828">
    <property type="taxonomic scope" value="Eukaryota"/>
</dbReference>
<keyword evidence="8 17" id="KW-0863">Zinc-finger</keyword>
<dbReference type="SMART" id="SM00317">
    <property type="entry name" value="SET"/>
    <property type="match status" value="1"/>
</dbReference>
<evidence type="ECO:0000256" key="13">
    <source>
        <dbReference type="ARBA" id="ARBA00023125"/>
    </source>
</evidence>
<dbReference type="Proteomes" id="UP000030762">
    <property type="component" value="Unassembled WGS sequence"/>
</dbReference>
<keyword evidence="6" id="KW-0479">Metal-binding</keyword>
<dbReference type="InterPro" id="IPR019787">
    <property type="entry name" value="Znf_PHD-finger"/>
</dbReference>
<dbReference type="Gene3D" id="2.170.270.10">
    <property type="entry name" value="SET domain"/>
    <property type="match status" value="1"/>
</dbReference>
<dbReference type="OMA" id="ITNEYAR"/>
<dbReference type="SMART" id="SM00508">
    <property type="entry name" value="PostSET"/>
    <property type="match status" value="1"/>
</dbReference>
<keyword evidence="4" id="KW-0808">Transferase</keyword>
<dbReference type="CDD" id="cd10518">
    <property type="entry name" value="SET_SETD1-like"/>
    <property type="match status" value="1"/>
</dbReference>
<evidence type="ECO:0000259" key="20">
    <source>
        <dbReference type="PROSITE" id="PS50016"/>
    </source>
</evidence>
<keyword evidence="11" id="KW-0805">Transcription regulation</keyword>
<keyword evidence="13" id="KW-0238">DNA-binding</keyword>
<keyword evidence="2" id="KW-0597">Phosphoprotein</keyword>
<dbReference type="InterPro" id="IPR013083">
    <property type="entry name" value="Znf_RING/FYVE/PHD"/>
</dbReference>
<dbReference type="InterPro" id="IPR034732">
    <property type="entry name" value="EPHD"/>
</dbReference>
<dbReference type="SUPFAM" id="SSF82199">
    <property type="entry name" value="SET domain"/>
    <property type="match status" value="1"/>
</dbReference>
<keyword evidence="3" id="KW-0489">Methyltransferase</keyword>
<keyword evidence="5" id="KW-0949">S-adenosyl-L-methionine</keyword>
<dbReference type="eggNOG" id="KOG1084">
    <property type="taxonomic scope" value="Eukaryota"/>
</dbReference>
<evidence type="ECO:0000256" key="4">
    <source>
        <dbReference type="ARBA" id="ARBA00022679"/>
    </source>
</evidence>
<dbReference type="PROSITE" id="PS50868">
    <property type="entry name" value="POST_SET"/>
    <property type="match status" value="1"/>
</dbReference>
<gene>
    <name evidence="24" type="ORF">SDRG_02661</name>
</gene>
<dbReference type="VEuPathDB" id="FungiDB:SDRG_02661"/>
<evidence type="ECO:0000256" key="6">
    <source>
        <dbReference type="ARBA" id="ARBA00022723"/>
    </source>
</evidence>
<feature type="domain" description="Post-SET" evidence="22">
    <location>
        <begin position="2241"/>
        <end position="2257"/>
    </location>
</feature>
<evidence type="ECO:0000256" key="3">
    <source>
        <dbReference type="ARBA" id="ARBA00022603"/>
    </source>
</evidence>
<evidence type="ECO:0000256" key="7">
    <source>
        <dbReference type="ARBA" id="ARBA00022737"/>
    </source>
</evidence>
<dbReference type="EMBL" id="JH767137">
    <property type="protein sequence ID" value="EQC40001.1"/>
    <property type="molecule type" value="Genomic_DNA"/>
</dbReference>
<feature type="domain" description="PHD-type" evidence="20">
    <location>
        <begin position="1298"/>
        <end position="1353"/>
    </location>
</feature>
<comment type="subcellular location">
    <subcellularLocation>
        <location evidence="1">Nucleus</location>
    </subcellularLocation>
</comment>
<evidence type="ECO:0000256" key="14">
    <source>
        <dbReference type="ARBA" id="ARBA00023163"/>
    </source>
</evidence>
<dbReference type="PANTHER" id="PTHR45888:SF6">
    <property type="entry name" value="HL01030P-RELATED"/>
    <property type="match status" value="1"/>
</dbReference>
<dbReference type="PROSITE" id="PS51543">
    <property type="entry name" value="FYRC"/>
    <property type="match status" value="1"/>
</dbReference>
<evidence type="ECO:0000259" key="19">
    <source>
        <dbReference type="PROSITE" id="PS50014"/>
    </source>
</evidence>
<dbReference type="Pfam" id="PF00439">
    <property type="entry name" value="Bromodomain"/>
    <property type="match status" value="1"/>
</dbReference>
<evidence type="ECO:0000256" key="18">
    <source>
        <dbReference type="SAM" id="MobiDB-lite"/>
    </source>
</evidence>
<keyword evidence="12 16" id="KW-0103">Bromodomain</keyword>
<evidence type="ECO:0000313" key="25">
    <source>
        <dbReference type="Proteomes" id="UP000030762"/>
    </source>
</evidence>
<dbReference type="GO" id="GO:0008270">
    <property type="term" value="F:zinc ion binding"/>
    <property type="evidence" value="ECO:0007669"/>
    <property type="project" value="UniProtKB-KW"/>
</dbReference>
<dbReference type="SUPFAM" id="SSF47370">
    <property type="entry name" value="Bromodomain"/>
    <property type="match status" value="1"/>
</dbReference>
<dbReference type="InterPro" id="IPR003616">
    <property type="entry name" value="Post-SET_dom"/>
</dbReference>
<dbReference type="GO" id="GO:0044666">
    <property type="term" value="C:MLL3/4 complex"/>
    <property type="evidence" value="ECO:0007669"/>
    <property type="project" value="TreeGrafter"/>
</dbReference>
<dbReference type="eggNOG" id="KOG4443">
    <property type="taxonomic scope" value="Eukaryota"/>
</dbReference>
<feature type="region of interest" description="Disordered" evidence="18">
    <location>
        <begin position="87"/>
        <end position="141"/>
    </location>
</feature>
<dbReference type="InterPro" id="IPR046341">
    <property type="entry name" value="SET_dom_sf"/>
</dbReference>
<dbReference type="InParanoid" id="T0QZ91"/>
<name>T0QZ91_SAPDV</name>
<keyword evidence="14" id="KW-0804">Transcription</keyword>
<dbReference type="PROSITE" id="PS50016">
    <property type="entry name" value="ZF_PHD_2"/>
    <property type="match status" value="3"/>
</dbReference>
<evidence type="ECO:0000256" key="12">
    <source>
        <dbReference type="ARBA" id="ARBA00023117"/>
    </source>
</evidence>
<dbReference type="PROSITE" id="PS50280">
    <property type="entry name" value="SET"/>
    <property type="match status" value="1"/>
</dbReference>
<dbReference type="STRING" id="1156394.T0QZ91"/>
<evidence type="ECO:0000256" key="5">
    <source>
        <dbReference type="ARBA" id="ARBA00022691"/>
    </source>
</evidence>
<evidence type="ECO:0000256" key="15">
    <source>
        <dbReference type="ARBA" id="ARBA00023242"/>
    </source>
</evidence>
<feature type="compositionally biased region" description="Acidic residues" evidence="18">
    <location>
        <begin position="377"/>
        <end position="387"/>
    </location>
</feature>
<evidence type="ECO:0008006" key="26">
    <source>
        <dbReference type="Google" id="ProtNLM"/>
    </source>
</evidence>
<dbReference type="PROSITE" id="PS01359">
    <property type="entry name" value="ZF_PHD_1"/>
    <property type="match status" value="1"/>
</dbReference>
<dbReference type="Pfam" id="PF05964">
    <property type="entry name" value="FYRN"/>
    <property type="match status" value="1"/>
</dbReference>
<evidence type="ECO:0000256" key="2">
    <source>
        <dbReference type="ARBA" id="ARBA00022553"/>
    </source>
</evidence>
<dbReference type="SMART" id="SM00249">
    <property type="entry name" value="PHD"/>
    <property type="match status" value="8"/>
</dbReference>
<reference evidence="24 25" key="1">
    <citation type="submission" date="2012-04" db="EMBL/GenBank/DDBJ databases">
        <title>The Genome Sequence of Saprolegnia declina VS20.</title>
        <authorList>
            <consortium name="The Broad Institute Genome Sequencing Platform"/>
            <person name="Russ C."/>
            <person name="Nusbaum C."/>
            <person name="Tyler B."/>
            <person name="van West P."/>
            <person name="Dieguez-Uribeondo J."/>
            <person name="de Bruijn I."/>
            <person name="Tripathy S."/>
            <person name="Jiang R."/>
            <person name="Young S.K."/>
            <person name="Zeng Q."/>
            <person name="Gargeya S."/>
            <person name="Fitzgerald M."/>
            <person name="Haas B."/>
            <person name="Abouelleil A."/>
            <person name="Alvarado L."/>
            <person name="Arachchi H.M."/>
            <person name="Berlin A."/>
            <person name="Chapman S.B."/>
            <person name="Goldberg J."/>
            <person name="Griggs A."/>
            <person name="Gujja S."/>
            <person name="Hansen M."/>
            <person name="Howarth C."/>
            <person name="Imamovic A."/>
            <person name="Larimer J."/>
            <person name="McCowen C."/>
            <person name="Montmayeur A."/>
            <person name="Murphy C."/>
            <person name="Neiman D."/>
            <person name="Pearson M."/>
            <person name="Priest M."/>
            <person name="Roberts A."/>
            <person name="Saif S."/>
            <person name="Shea T."/>
            <person name="Sisk P."/>
            <person name="Sykes S."/>
            <person name="Wortman J."/>
            <person name="Nusbaum C."/>
            <person name="Birren B."/>
        </authorList>
    </citation>
    <scope>NUCLEOTIDE SEQUENCE [LARGE SCALE GENOMIC DNA]</scope>
    <source>
        <strain evidence="24 25">VS20</strain>
    </source>
</reference>
<accession>T0QZ91</accession>